<name>A0A150FC00_9BACI</name>
<dbReference type="AlphaFoldDB" id="A0A150FC00"/>
<dbReference type="STRING" id="1793963.AXI58_09995"/>
<evidence type="ECO:0000313" key="2">
    <source>
        <dbReference type="Proteomes" id="UP000075430"/>
    </source>
</evidence>
<evidence type="ECO:0000313" key="1">
    <source>
        <dbReference type="EMBL" id="KXZ22313.1"/>
    </source>
</evidence>
<keyword evidence="2" id="KW-1185">Reference proteome</keyword>
<protein>
    <submittedName>
        <fullName evidence="1">Uncharacterized protein</fullName>
    </submittedName>
</protein>
<gene>
    <name evidence="1" type="ORF">AXI58_09995</name>
</gene>
<organism evidence="1 2">
    <name type="scientific">Bacillus nakamurai</name>
    <dbReference type="NCBI Taxonomy" id="1793963"/>
    <lineage>
        <taxon>Bacteria</taxon>
        <taxon>Bacillati</taxon>
        <taxon>Bacillota</taxon>
        <taxon>Bacilli</taxon>
        <taxon>Bacillales</taxon>
        <taxon>Bacillaceae</taxon>
        <taxon>Bacillus</taxon>
    </lineage>
</organism>
<dbReference type="Proteomes" id="UP000075430">
    <property type="component" value="Unassembled WGS sequence"/>
</dbReference>
<proteinExistence type="predicted"/>
<accession>A0A150FC00</accession>
<reference evidence="2" key="1">
    <citation type="submission" date="2016-02" db="EMBL/GenBank/DDBJ databases">
        <authorList>
            <person name="Dunlap C."/>
        </authorList>
    </citation>
    <scope>NUCLEOTIDE SEQUENCE [LARGE SCALE GENOMIC DNA]</scope>
    <source>
        <strain evidence="2">NRRL B-41092</strain>
    </source>
</reference>
<dbReference type="OrthoDB" id="2892415at2"/>
<dbReference type="RefSeq" id="WP_061520658.1">
    <property type="nucleotide sequence ID" value="NZ_JARLZY010000019.1"/>
</dbReference>
<comment type="caution">
    <text evidence="1">The sequence shown here is derived from an EMBL/GenBank/DDBJ whole genome shotgun (WGS) entry which is preliminary data.</text>
</comment>
<sequence>MKDYSNYHKVNINGKLLHDGKIIFQQGLKGFESEIVTIDGIEKTVMITSKYSSSDGTSKYILGEISDIYYGGVVKHNGETWLITSLPHSNKIYKKAEIKICSAVFTLTSDDKSVDSGKVNEITGKPIYKKIPGEKTEVPCIFERSASINGTELAVNLPDGQANIIIPYFVHEKLKIGLTLTFFGENYQVNDIDYSKVYGDYGTIKLIAKKKVGGDSE</sequence>
<dbReference type="EMBL" id="LSBA01000005">
    <property type="protein sequence ID" value="KXZ22313.1"/>
    <property type="molecule type" value="Genomic_DNA"/>
</dbReference>